<evidence type="ECO:0000313" key="4">
    <source>
        <dbReference type="Proteomes" id="UP000008867"/>
    </source>
</evidence>
<keyword evidence="2" id="KW-1133">Transmembrane helix</keyword>
<dbReference type="PANTHER" id="PTHR34144">
    <property type="entry name" value="CHROMOSOME 8, WHOLE GENOME SHOTGUN SEQUENCE"/>
    <property type="match status" value="1"/>
</dbReference>
<proteinExistence type="predicted"/>
<protein>
    <submittedName>
        <fullName evidence="3">Uncharacterized protein</fullName>
    </submittedName>
</protein>
<sequence>MHEFFPGFPIACLRCVQCQWAADGSSAASATSSARESCSSYFLLVHRAPPLTMKLDILSPCLPKHRPRPDDYILLHTSTRTRHADPPASPIPTAAQLFASTAVLTLLAAIPLCVFFHTLSSLFIYLSLVLFALPVVSFWIVSWHRGRRIAVACAYALFLLWTWRQVLEDLSATSVVSSSGSSGARTDRKVFIASNLHNNQHVLPHYSAALQQLVQQLGVYSTYVSIYESHSTDRTKPMLTALDHDLSNLGVQHRIRMDDAQTKVGLGQHRNGRIEFLAYVRNVALEPLQQLWDQGQRFTHVLWINDVFFKPHDLVALLETDGGRYDQVCAMDFIGNGFYDVWVTRDRRGRTAKRAWPYFPAKQEQQALRKGEPFLVNSCWNGATAFDARWFVRSNTTSPQHPAPRDTLSTNDTQDVNANTREPALHLPLRFRTSPRCFSSECQLLSLDMHRAVSPLRPRIWINPRVAVAYEMHTFWQYAWLDRWWVTAPWRSVWRDGIGMWMTQWYKFWPDLCVKWLDGWAHADAPLAAKPYALSPRVG</sequence>
<feature type="transmembrane region" description="Helical" evidence="2">
    <location>
        <begin position="97"/>
        <end position="117"/>
    </location>
</feature>
<dbReference type="PANTHER" id="PTHR34144:SF7">
    <property type="entry name" value="EXPORT PROTEIN (CAP59), PUTATIVE (AFU_ORTHOLOGUE AFUA_7G05020)-RELATED"/>
    <property type="match status" value="1"/>
</dbReference>
<dbReference type="eggNOG" id="ENOG502RJAT">
    <property type="taxonomic scope" value="Eukaryota"/>
</dbReference>
<dbReference type="InterPro" id="IPR021047">
    <property type="entry name" value="Mannosyltransferase_CMT1"/>
</dbReference>
<dbReference type="EMBL" id="FQ311463">
    <property type="protein sequence ID" value="CBQ72293.1"/>
    <property type="molecule type" value="Genomic_DNA"/>
</dbReference>
<dbReference type="VEuPathDB" id="FungiDB:sr13001"/>
<keyword evidence="2" id="KW-0472">Membrane</keyword>
<organism evidence="3 4">
    <name type="scientific">Sporisorium reilianum (strain SRZ2)</name>
    <name type="common">Maize head smut fungus</name>
    <dbReference type="NCBI Taxonomy" id="999809"/>
    <lineage>
        <taxon>Eukaryota</taxon>
        <taxon>Fungi</taxon>
        <taxon>Dikarya</taxon>
        <taxon>Basidiomycota</taxon>
        <taxon>Ustilaginomycotina</taxon>
        <taxon>Ustilaginomycetes</taxon>
        <taxon>Ustilaginales</taxon>
        <taxon>Ustilaginaceae</taxon>
        <taxon>Sporisorium</taxon>
    </lineage>
</organism>
<dbReference type="HOGENOM" id="CLU_037784_0_0_1"/>
<dbReference type="OrthoDB" id="262547at2759"/>
<feature type="transmembrane region" description="Helical" evidence="2">
    <location>
        <begin position="123"/>
        <end position="142"/>
    </location>
</feature>
<reference evidence="3 4" key="1">
    <citation type="journal article" date="2010" name="Science">
        <title>Pathogenicity determinants in smut fungi revealed by genome comparison.</title>
        <authorList>
            <person name="Schirawski J."/>
            <person name="Mannhaupt G."/>
            <person name="Muench K."/>
            <person name="Brefort T."/>
            <person name="Schipper K."/>
            <person name="Doehlemann G."/>
            <person name="Di Stasio M."/>
            <person name="Roessel N."/>
            <person name="Mendoza-Mendoza A."/>
            <person name="Pester D."/>
            <person name="Mueller O."/>
            <person name="Winterberg B."/>
            <person name="Meyer E."/>
            <person name="Ghareeb H."/>
            <person name="Wollenberg T."/>
            <person name="Muensterkoetter M."/>
            <person name="Wong P."/>
            <person name="Walter M."/>
            <person name="Stukenbrock E."/>
            <person name="Gueldener U."/>
            <person name="Kahmann R."/>
        </authorList>
    </citation>
    <scope>NUCLEOTIDE SEQUENCE [LARGE SCALE GENOMIC DNA]</scope>
    <source>
        <strain evidence="4">SRZ2</strain>
    </source>
</reference>
<evidence type="ECO:0000313" key="3">
    <source>
        <dbReference type="EMBL" id="CBQ72293.1"/>
    </source>
</evidence>
<feature type="region of interest" description="Disordered" evidence="1">
    <location>
        <begin position="396"/>
        <end position="415"/>
    </location>
</feature>
<gene>
    <name evidence="3" type="ORF">sr13001</name>
</gene>
<dbReference type="Proteomes" id="UP000008867">
    <property type="component" value="Chromosome 4"/>
</dbReference>
<accession>E6ZYI6</accession>
<keyword evidence="2" id="KW-0812">Transmembrane</keyword>
<keyword evidence="4" id="KW-1185">Reference proteome</keyword>
<dbReference type="AlphaFoldDB" id="E6ZYI6"/>
<evidence type="ECO:0000256" key="1">
    <source>
        <dbReference type="SAM" id="MobiDB-lite"/>
    </source>
</evidence>
<evidence type="ECO:0000256" key="2">
    <source>
        <dbReference type="SAM" id="Phobius"/>
    </source>
</evidence>
<dbReference type="Pfam" id="PF11735">
    <property type="entry name" value="CAP59_mtransfer"/>
    <property type="match status" value="1"/>
</dbReference>
<name>E6ZYI6_SPORE</name>